<accession>A0AAE8M8R1</accession>
<dbReference type="EMBL" id="ONZP01000191">
    <property type="protein sequence ID" value="SPJ76280.1"/>
    <property type="molecule type" value="Genomic_DNA"/>
</dbReference>
<sequence length="85" mass="9291">MDCHDHCHDAKADAAPLKPTALKAQAKAFHASTDPTCPGYWTDYNRSVKPPTTVPFRTAPRRRVDTGSEGVDVVYTQSKLGHLQG</sequence>
<evidence type="ECO:0000313" key="2">
    <source>
        <dbReference type="Proteomes" id="UP001187734"/>
    </source>
</evidence>
<gene>
    <name evidence="1" type="ORF">FTOL_06011</name>
</gene>
<protein>
    <submittedName>
        <fullName evidence="1">Uncharacterized protein</fullName>
    </submittedName>
</protein>
<proteinExistence type="predicted"/>
<organism evidence="1 2">
    <name type="scientific">Fusarium torulosum</name>
    <dbReference type="NCBI Taxonomy" id="33205"/>
    <lineage>
        <taxon>Eukaryota</taxon>
        <taxon>Fungi</taxon>
        <taxon>Dikarya</taxon>
        <taxon>Ascomycota</taxon>
        <taxon>Pezizomycotina</taxon>
        <taxon>Sordariomycetes</taxon>
        <taxon>Hypocreomycetidae</taxon>
        <taxon>Hypocreales</taxon>
        <taxon>Nectriaceae</taxon>
        <taxon>Fusarium</taxon>
    </lineage>
</organism>
<keyword evidence="2" id="KW-1185">Reference proteome</keyword>
<dbReference type="Proteomes" id="UP001187734">
    <property type="component" value="Unassembled WGS sequence"/>
</dbReference>
<evidence type="ECO:0000313" key="1">
    <source>
        <dbReference type="EMBL" id="SPJ76280.1"/>
    </source>
</evidence>
<name>A0AAE8M8R1_9HYPO</name>
<dbReference type="AlphaFoldDB" id="A0AAE8M8R1"/>
<reference evidence="1" key="1">
    <citation type="submission" date="2018-03" db="EMBL/GenBank/DDBJ databases">
        <authorList>
            <person name="Guldener U."/>
        </authorList>
    </citation>
    <scope>NUCLEOTIDE SEQUENCE</scope>
</reference>
<comment type="caution">
    <text evidence="1">The sequence shown here is derived from an EMBL/GenBank/DDBJ whole genome shotgun (WGS) entry which is preliminary data.</text>
</comment>